<dbReference type="AlphaFoldDB" id="A0A7J5UPQ2"/>
<organism evidence="3 4">
    <name type="scientific">Georgenia thermotolerans</name>
    <dbReference type="NCBI Taxonomy" id="527326"/>
    <lineage>
        <taxon>Bacteria</taxon>
        <taxon>Bacillati</taxon>
        <taxon>Actinomycetota</taxon>
        <taxon>Actinomycetes</taxon>
        <taxon>Micrococcales</taxon>
        <taxon>Bogoriellaceae</taxon>
        <taxon>Georgenia</taxon>
    </lineage>
</organism>
<proteinExistence type="predicted"/>
<evidence type="ECO:0000256" key="2">
    <source>
        <dbReference type="SAM" id="Phobius"/>
    </source>
</evidence>
<evidence type="ECO:0000313" key="3">
    <source>
        <dbReference type="EMBL" id="KAE8764392.1"/>
    </source>
</evidence>
<accession>A0A7J5UPQ2</accession>
<feature type="region of interest" description="Disordered" evidence="1">
    <location>
        <begin position="15"/>
        <end position="44"/>
    </location>
</feature>
<keyword evidence="4" id="KW-1185">Reference proteome</keyword>
<evidence type="ECO:0000256" key="1">
    <source>
        <dbReference type="SAM" id="MobiDB-lite"/>
    </source>
</evidence>
<sequence length="116" mass="12441">MVGKLSHLTVKGGRSGLVQRTRRRRPAYDRAVPQPRFFERRPNPPPAKVNAVTLTVTGTIVWAVATAVVAVLIVTGAVDAALLDVCFAGLAMGVLAIGWGFVHERRARGPRSESAK</sequence>
<feature type="transmembrane region" description="Helical" evidence="2">
    <location>
        <begin position="80"/>
        <end position="102"/>
    </location>
</feature>
<keyword evidence="2" id="KW-1133">Transmembrane helix</keyword>
<dbReference type="InterPro" id="IPR019681">
    <property type="entry name" value="DUF2530"/>
</dbReference>
<protein>
    <submittedName>
        <fullName evidence="3">DUF2530 domain-containing protein</fullName>
    </submittedName>
</protein>
<feature type="transmembrane region" description="Helical" evidence="2">
    <location>
        <begin position="49"/>
        <end position="74"/>
    </location>
</feature>
<dbReference type="OrthoDB" id="5149277at2"/>
<evidence type="ECO:0000313" key="4">
    <source>
        <dbReference type="Proteomes" id="UP000451860"/>
    </source>
</evidence>
<dbReference type="Pfam" id="PF10745">
    <property type="entry name" value="DUF2530"/>
    <property type="match status" value="1"/>
</dbReference>
<keyword evidence="2" id="KW-0472">Membrane</keyword>
<reference evidence="3 4" key="1">
    <citation type="submission" date="2019-10" db="EMBL/GenBank/DDBJ databases">
        <title>Georgenia wutianyii sp. nov. and Georgenia yuyongxinii sp. nov. isolated from plateau pika (Ochotona curzoniae) in the Qinghai-Tibet plateau of China.</title>
        <authorList>
            <person name="Tian Z."/>
        </authorList>
    </citation>
    <scope>NUCLEOTIDE SEQUENCE [LARGE SCALE GENOMIC DNA]</scope>
    <source>
        <strain evidence="3 4">DSM 21501</strain>
    </source>
</reference>
<dbReference type="Proteomes" id="UP000451860">
    <property type="component" value="Unassembled WGS sequence"/>
</dbReference>
<dbReference type="EMBL" id="WHJE01000034">
    <property type="protein sequence ID" value="KAE8764392.1"/>
    <property type="molecule type" value="Genomic_DNA"/>
</dbReference>
<name>A0A7J5UPQ2_9MICO</name>
<comment type="caution">
    <text evidence="3">The sequence shown here is derived from an EMBL/GenBank/DDBJ whole genome shotgun (WGS) entry which is preliminary data.</text>
</comment>
<keyword evidence="2" id="KW-0812">Transmembrane</keyword>
<gene>
    <name evidence="3" type="ORF">GB883_09235</name>
</gene>